<evidence type="ECO:0000256" key="1">
    <source>
        <dbReference type="SAM" id="Phobius"/>
    </source>
</evidence>
<protein>
    <submittedName>
        <fullName evidence="2">Uncharacterized protein</fullName>
    </submittedName>
</protein>
<dbReference type="AlphaFoldDB" id="A0A131YGD0"/>
<evidence type="ECO:0000313" key="2">
    <source>
        <dbReference type="EMBL" id="JAP77540.1"/>
    </source>
</evidence>
<sequence>MPWRHSEKYVKECKCLLPTLLEFIPMFPFLLHIKASLLLPFPAYISSTLFPFLMNTRTNMHMHIVDEAILSYPYHFSVLFSDDA</sequence>
<accession>A0A131YGD0</accession>
<name>A0A131YGD0_RHIAP</name>
<dbReference type="EMBL" id="GEDV01011017">
    <property type="protein sequence ID" value="JAP77540.1"/>
    <property type="molecule type" value="Transcribed_RNA"/>
</dbReference>
<keyword evidence="1" id="KW-0472">Membrane</keyword>
<keyword evidence="1" id="KW-1133">Transmembrane helix</keyword>
<feature type="transmembrane region" description="Helical" evidence="1">
    <location>
        <begin position="29"/>
        <end position="53"/>
    </location>
</feature>
<keyword evidence="1" id="KW-0812">Transmembrane</keyword>
<reference evidence="2" key="1">
    <citation type="journal article" date="2016" name="Ticks Tick Borne Dis.">
        <title>De novo assembly and annotation of the salivary gland transcriptome of Rhipicephalus appendiculatus male and female ticks during blood feeding.</title>
        <authorList>
            <person name="de Castro M.H."/>
            <person name="de Klerk D."/>
            <person name="Pienaar R."/>
            <person name="Latif A.A."/>
            <person name="Rees D.J."/>
            <person name="Mans B.J."/>
        </authorList>
    </citation>
    <scope>NUCLEOTIDE SEQUENCE</scope>
    <source>
        <tissue evidence="2">Salivary glands</tissue>
    </source>
</reference>
<organism evidence="2">
    <name type="scientific">Rhipicephalus appendiculatus</name>
    <name type="common">Brown ear tick</name>
    <dbReference type="NCBI Taxonomy" id="34631"/>
    <lineage>
        <taxon>Eukaryota</taxon>
        <taxon>Metazoa</taxon>
        <taxon>Ecdysozoa</taxon>
        <taxon>Arthropoda</taxon>
        <taxon>Chelicerata</taxon>
        <taxon>Arachnida</taxon>
        <taxon>Acari</taxon>
        <taxon>Parasitiformes</taxon>
        <taxon>Ixodida</taxon>
        <taxon>Ixodoidea</taxon>
        <taxon>Ixodidae</taxon>
        <taxon>Rhipicephalinae</taxon>
        <taxon>Rhipicephalus</taxon>
        <taxon>Rhipicephalus</taxon>
    </lineage>
</organism>
<proteinExistence type="predicted"/>